<dbReference type="EMBL" id="CP012160">
    <property type="protein sequence ID" value="AKS47578.1"/>
    <property type="molecule type" value="Genomic_DNA"/>
</dbReference>
<dbReference type="KEGG" id="otm:OSB_30620"/>
<dbReference type="Proteomes" id="UP000067444">
    <property type="component" value="Chromosome"/>
</dbReference>
<proteinExistence type="inferred from homology"/>
<dbReference type="PANTHER" id="PTHR30576">
    <property type="entry name" value="COLANIC BIOSYNTHESIS UDP-GLUCOSE LIPID CARRIER TRANSFERASE"/>
    <property type="match status" value="1"/>
</dbReference>
<dbReference type="PANTHER" id="PTHR30576:SF0">
    <property type="entry name" value="UNDECAPRENYL-PHOSPHATE N-ACETYLGALACTOSAMINYL 1-PHOSPHATE TRANSFERASE-RELATED"/>
    <property type="match status" value="1"/>
</dbReference>
<dbReference type="STRING" id="1458307.OSB_30620"/>
<dbReference type="GO" id="GO:0089702">
    <property type="term" value="F:undecaprenyl-phosphate glucose phosphotransferase activity"/>
    <property type="evidence" value="ECO:0007669"/>
    <property type="project" value="UniProtKB-EC"/>
</dbReference>
<keyword evidence="2" id="KW-0270">Exopolysaccharide synthesis</keyword>
<comment type="similarity">
    <text evidence="1">Belongs to the bacterial sugar transferase family.</text>
</comment>
<reference evidence="5 6" key="1">
    <citation type="journal article" date="2015" name="Genome Announc.">
        <title>Closed Genome Sequence of Octadecabacter temperatus SB1, the First Mesophilic Species of the Genus Octadecabacter.</title>
        <authorList>
            <person name="Voget S."/>
            <person name="Billerbeck S."/>
            <person name="Simon M."/>
            <person name="Daniel R."/>
        </authorList>
    </citation>
    <scope>NUCLEOTIDE SEQUENCE [LARGE SCALE GENOMIC DNA]</scope>
    <source>
        <strain evidence="5 6">SB1</strain>
    </source>
</reference>
<gene>
    <name evidence="5" type="primary">wcaJ</name>
    <name evidence="5" type="ORF">OSB_30620</name>
</gene>
<feature type="transmembrane region" description="Helical" evidence="3">
    <location>
        <begin position="58"/>
        <end position="81"/>
    </location>
</feature>
<dbReference type="InterPro" id="IPR003362">
    <property type="entry name" value="Bact_transf"/>
</dbReference>
<name>A0A0K0Y9E3_9RHOB</name>
<sequence length="122" mass="13489">MISKAKISGATSDLKTPIAYTSVDARNFWPMPSGQKTQQHKQITSHDTINTAKRCFDLIVATVVTIFATPIMLCIAILVLLKDGRPIFFISERMKSPSTPFQLVKFRTMRGAPDSKMSGLQG</sequence>
<keyword evidence="3" id="KW-0812">Transmembrane</keyword>
<keyword evidence="5" id="KW-0808">Transferase</keyword>
<keyword evidence="3" id="KW-1133">Transmembrane helix</keyword>
<evidence type="ECO:0000313" key="6">
    <source>
        <dbReference type="Proteomes" id="UP000067444"/>
    </source>
</evidence>
<feature type="domain" description="Bacterial sugar transferase" evidence="4">
    <location>
        <begin position="53"/>
        <end position="115"/>
    </location>
</feature>
<keyword evidence="3" id="KW-0472">Membrane</keyword>
<keyword evidence="6" id="KW-1185">Reference proteome</keyword>
<evidence type="ECO:0000313" key="5">
    <source>
        <dbReference type="EMBL" id="AKS47578.1"/>
    </source>
</evidence>
<organism evidence="5 6">
    <name type="scientific">Octadecabacter temperatus</name>
    <dbReference type="NCBI Taxonomy" id="1458307"/>
    <lineage>
        <taxon>Bacteria</taxon>
        <taxon>Pseudomonadati</taxon>
        <taxon>Pseudomonadota</taxon>
        <taxon>Alphaproteobacteria</taxon>
        <taxon>Rhodobacterales</taxon>
        <taxon>Roseobacteraceae</taxon>
        <taxon>Octadecabacter</taxon>
    </lineage>
</organism>
<dbReference type="OrthoDB" id="9808602at2"/>
<dbReference type="EC" id="2.7.8.31" evidence="5"/>
<dbReference type="AlphaFoldDB" id="A0A0K0Y9E3"/>
<evidence type="ECO:0000256" key="1">
    <source>
        <dbReference type="ARBA" id="ARBA00006464"/>
    </source>
</evidence>
<dbReference type="GO" id="GO:0000271">
    <property type="term" value="P:polysaccharide biosynthetic process"/>
    <property type="evidence" value="ECO:0007669"/>
    <property type="project" value="UniProtKB-KW"/>
</dbReference>
<dbReference type="Pfam" id="PF02397">
    <property type="entry name" value="Bac_transf"/>
    <property type="match status" value="1"/>
</dbReference>
<evidence type="ECO:0000256" key="2">
    <source>
        <dbReference type="ARBA" id="ARBA00023169"/>
    </source>
</evidence>
<evidence type="ECO:0000256" key="3">
    <source>
        <dbReference type="SAM" id="Phobius"/>
    </source>
</evidence>
<protein>
    <submittedName>
        <fullName evidence="5">UDP-glucose:undecaprenyl-phosphate glucose-1-phosphate transferase</fullName>
        <ecNumber evidence="5">2.7.8.31</ecNumber>
    </submittedName>
</protein>
<evidence type="ECO:0000259" key="4">
    <source>
        <dbReference type="Pfam" id="PF02397"/>
    </source>
</evidence>
<accession>A0A0K0Y9E3</accession>
<dbReference type="RefSeq" id="WP_074202286.1">
    <property type="nucleotide sequence ID" value="NZ_CP012160.1"/>
</dbReference>